<evidence type="ECO:0000313" key="2">
    <source>
        <dbReference type="EMBL" id="SEH15576.1"/>
    </source>
</evidence>
<protein>
    <submittedName>
        <fullName evidence="2">Uncharacterized protein</fullName>
    </submittedName>
</protein>
<dbReference type="Proteomes" id="UP000199112">
    <property type="component" value="Unassembled WGS sequence"/>
</dbReference>
<keyword evidence="3" id="KW-1185">Reference proteome</keyword>
<reference evidence="3" key="1">
    <citation type="submission" date="2016-10" db="EMBL/GenBank/DDBJ databases">
        <authorList>
            <person name="Varghese N."/>
            <person name="Submissions S."/>
        </authorList>
    </citation>
    <scope>NUCLEOTIDE SEQUENCE [LARGE SCALE GENOMIC DNA]</scope>
    <source>
        <strain evidence="3">CGMCC 1.8981</strain>
    </source>
</reference>
<dbReference type="EMBL" id="FNWL01000002">
    <property type="protein sequence ID" value="SEH15576.1"/>
    <property type="molecule type" value="Genomic_DNA"/>
</dbReference>
<proteinExistence type="predicted"/>
<dbReference type="AlphaFoldDB" id="A0A1H6FXQ9"/>
<organism evidence="2 3">
    <name type="scientific">Natronorubrum sediminis</name>
    <dbReference type="NCBI Taxonomy" id="640943"/>
    <lineage>
        <taxon>Archaea</taxon>
        <taxon>Methanobacteriati</taxon>
        <taxon>Methanobacteriota</taxon>
        <taxon>Stenosarchaea group</taxon>
        <taxon>Halobacteria</taxon>
        <taxon>Halobacteriales</taxon>
        <taxon>Natrialbaceae</taxon>
        <taxon>Natronorubrum</taxon>
    </lineage>
</organism>
<feature type="region of interest" description="Disordered" evidence="1">
    <location>
        <begin position="1"/>
        <end position="37"/>
    </location>
</feature>
<evidence type="ECO:0000313" key="3">
    <source>
        <dbReference type="Proteomes" id="UP000199112"/>
    </source>
</evidence>
<accession>A0A1H6FXQ9</accession>
<gene>
    <name evidence="2" type="ORF">SAMN04487967_2142</name>
</gene>
<dbReference type="RefSeq" id="WP_175459701.1">
    <property type="nucleotide sequence ID" value="NZ_FNWL01000002.1"/>
</dbReference>
<sequence length="56" mass="6063">MDAIDAEPTVEPTAESTHADHPQLPAEQPDPSVYLPGTPTASFLEYIEVAIKTLTR</sequence>
<evidence type="ECO:0000256" key="1">
    <source>
        <dbReference type="SAM" id="MobiDB-lite"/>
    </source>
</evidence>
<dbReference type="OrthoDB" id="160758at2157"/>
<name>A0A1H6FXQ9_9EURY</name>